<keyword evidence="2" id="KW-0521">NADP</keyword>
<evidence type="ECO:0000256" key="6">
    <source>
        <dbReference type="ARBA" id="ARBA00066965"/>
    </source>
</evidence>
<evidence type="ECO:0000256" key="10">
    <source>
        <dbReference type="PIRSR" id="PIRSR000097-2"/>
    </source>
</evidence>
<dbReference type="STRING" id="1245528.M3J671"/>
<dbReference type="EC" id="1.1.1.358" evidence="6"/>
<dbReference type="CDD" id="cd19120">
    <property type="entry name" value="AKR_AKR3C2-3"/>
    <property type="match status" value="1"/>
</dbReference>
<dbReference type="InterPro" id="IPR018170">
    <property type="entry name" value="Aldo/ket_reductase_CS"/>
</dbReference>
<evidence type="ECO:0000256" key="5">
    <source>
        <dbReference type="ARBA" id="ARBA00051098"/>
    </source>
</evidence>
<dbReference type="FunFam" id="3.20.20.100:FF:000002">
    <property type="entry name" value="2,5-diketo-D-gluconic acid reductase A"/>
    <property type="match status" value="1"/>
</dbReference>
<sequence length="283" mass="32117">MSTHPVKFTRSFKTKSGNELSIGTGTGTKWKKDGKIETINQELVDQILLAINSGFRHIDTAEVYNTQAEVGEAIKQSGIPREELWITTKYNPGWQTIKASSQSPKASIETALKQLGTDYIDLYLIHQPFFSEESTHGYTLEDIWKTLIDYKKQGKIREIGVSNCAIEHIEKLKAVSGSPEFYPVVNQIESHPFLQDQSRNITAYSQENDILVEAFSPLTPVSRVEKNPLTDYLDKLSEKYKKTPGQVLLRYTLQRGILPITTSAKEERIKEALDVFDFELTKE</sequence>
<dbReference type="PANTHER" id="PTHR43827">
    <property type="entry name" value="2,5-DIKETO-D-GLUCONIC ACID REDUCTASE"/>
    <property type="match status" value="1"/>
</dbReference>
<dbReference type="SUPFAM" id="SSF51430">
    <property type="entry name" value="NAD(P)-linked oxidoreductase"/>
    <property type="match status" value="1"/>
</dbReference>
<comment type="catalytic activity">
    <reaction evidence="4">
        <text>(R)-pantolactone + NADP(+) = 2-dehydropantolactone + NADPH + H(+)</text>
        <dbReference type="Rhea" id="RHEA:18981"/>
        <dbReference type="ChEBI" id="CHEBI:15378"/>
        <dbReference type="ChEBI" id="CHEBI:16719"/>
        <dbReference type="ChEBI" id="CHEBI:18395"/>
        <dbReference type="ChEBI" id="CHEBI:57783"/>
        <dbReference type="ChEBI" id="CHEBI:58349"/>
        <dbReference type="EC" id="1.1.1.358"/>
    </reaction>
</comment>
<dbReference type="Pfam" id="PF00248">
    <property type="entry name" value="Aldo_ket_red"/>
    <property type="match status" value="1"/>
</dbReference>
<evidence type="ECO:0000256" key="3">
    <source>
        <dbReference type="ARBA" id="ARBA00023002"/>
    </source>
</evidence>
<dbReference type="GO" id="GO:0042180">
    <property type="term" value="P:ketone metabolic process"/>
    <property type="evidence" value="ECO:0007669"/>
    <property type="project" value="UniProtKB-ARBA"/>
</dbReference>
<dbReference type="InterPro" id="IPR036812">
    <property type="entry name" value="NAD(P)_OxRdtase_dom_sf"/>
</dbReference>
<dbReference type="PANTHER" id="PTHR43827:SF3">
    <property type="entry name" value="NADP-DEPENDENT OXIDOREDUCTASE DOMAIN-CONTAINING PROTEIN"/>
    <property type="match status" value="1"/>
</dbReference>
<evidence type="ECO:0000256" key="11">
    <source>
        <dbReference type="PIRSR" id="PIRSR000097-3"/>
    </source>
</evidence>
<comment type="caution">
    <text evidence="13">The sequence shown here is derived from an EMBL/GenBank/DDBJ whole genome shotgun (WGS) entry which is preliminary data.</text>
</comment>
<dbReference type="HOGENOM" id="CLU_023205_0_3_1"/>
<name>M3J671_CANMX</name>
<evidence type="ECO:0000256" key="8">
    <source>
        <dbReference type="ARBA" id="ARBA00081322"/>
    </source>
</evidence>
<comment type="catalytic activity">
    <reaction evidence="5">
        <text>isatin + NADPH + H(+) = 3-hydroxyindolin-2-one + NADP(+)</text>
        <dbReference type="Rhea" id="RHEA:68608"/>
        <dbReference type="ChEBI" id="CHEBI:15378"/>
        <dbReference type="ChEBI" id="CHEBI:27539"/>
        <dbReference type="ChEBI" id="CHEBI:28536"/>
        <dbReference type="ChEBI" id="CHEBI:57783"/>
        <dbReference type="ChEBI" id="CHEBI:58349"/>
    </reaction>
</comment>
<feature type="site" description="Lowers pKa of active site Tyr" evidence="11">
    <location>
        <position position="89"/>
    </location>
</feature>
<keyword evidence="14" id="KW-1185">Reference proteome</keyword>
<feature type="active site" description="Proton donor" evidence="9">
    <location>
        <position position="64"/>
    </location>
</feature>
<reference evidence="13 14" key="1">
    <citation type="submission" date="2013-02" db="EMBL/GenBank/DDBJ databases">
        <title>Genome sequence of Candida maltosa Xu316, a potential industrial strain for xylitol and ethanol production.</title>
        <authorList>
            <person name="Yu J."/>
            <person name="Wang Q."/>
            <person name="Geng X."/>
            <person name="Bao W."/>
            <person name="He P."/>
            <person name="Cai J."/>
        </authorList>
    </citation>
    <scope>NUCLEOTIDE SEQUENCE [LARGE SCALE GENOMIC DNA]</scope>
    <source>
        <strain evidence="14">Xu316</strain>
    </source>
</reference>
<organism evidence="13 14">
    <name type="scientific">Candida maltosa (strain Xu316)</name>
    <name type="common">Yeast</name>
    <dbReference type="NCBI Taxonomy" id="1245528"/>
    <lineage>
        <taxon>Eukaryota</taxon>
        <taxon>Fungi</taxon>
        <taxon>Dikarya</taxon>
        <taxon>Ascomycota</taxon>
        <taxon>Saccharomycotina</taxon>
        <taxon>Pichiomycetes</taxon>
        <taxon>Debaryomycetaceae</taxon>
        <taxon>Candida/Lodderomyces clade</taxon>
        <taxon>Candida</taxon>
    </lineage>
</organism>
<gene>
    <name evidence="13" type="ORF">G210_2051</name>
</gene>
<proteinExistence type="inferred from homology"/>
<dbReference type="PIRSF" id="PIRSF000097">
    <property type="entry name" value="AKR"/>
    <property type="match status" value="1"/>
</dbReference>
<dbReference type="InterPro" id="IPR020471">
    <property type="entry name" value="AKR"/>
</dbReference>
<protein>
    <recommendedName>
        <fullName evidence="7">2-dehydropantolactone reductase</fullName>
        <ecNumber evidence="6">1.1.1.358</ecNumber>
    </recommendedName>
    <alternativeName>
        <fullName evidence="7">2-dehydropantolactone reductase</fullName>
    </alternativeName>
    <alternativeName>
        <fullName evidence="8">Ketopantoyl-lactone reductase</fullName>
    </alternativeName>
</protein>
<evidence type="ECO:0000256" key="9">
    <source>
        <dbReference type="PIRSR" id="PIRSR000097-1"/>
    </source>
</evidence>
<evidence type="ECO:0000256" key="1">
    <source>
        <dbReference type="ARBA" id="ARBA00007905"/>
    </source>
</evidence>
<evidence type="ECO:0000256" key="7">
    <source>
        <dbReference type="ARBA" id="ARBA00079693"/>
    </source>
</evidence>
<dbReference type="Proteomes" id="UP000011777">
    <property type="component" value="Unassembled WGS sequence"/>
</dbReference>
<comment type="similarity">
    <text evidence="1">Belongs to the aldo/keto reductase family.</text>
</comment>
<dbReference type="Gene3D" id="3.20.20.100">
    <property type="entry name" value="NADP-dependent oxidoreductase domain"/>
    <property type="match status" value="1"/>
</dbReference>
<dbReference type="InterPro" id="IPR044494">
    <property type="entry name" value="AKR3C2/3"/>
</dbReference>
<dbReference type="AlphaFoldDB" id="M3J671"/>
<evidence type="ECO:0000256" key="4">
    <source>
        <dbReference type="ARBA" id="ARBA00050878"/>
    </source>
</evidence>
<dbReference type="GO" id="GO:0016652">
    <property type="term" value="F:oxidoreductase activity, acting on NAD(P)H as acceptor"/>
    <property type="evidence" value="ECO:0007669"/>
    <property type="project" value="InterPro"/>
</dbReference>
<feature type="binding site" evidence="10">
    <location>
        <position position="126"/>
    </location>
    <ligand>
        <name>substrate</name>
    </ligand>
</feature>
<feature type="non-terminal residue" evidence="13">
    <location>
        <position position="283"/>
    </location>
</feature>
<dbReference type="PRINTS" id="PR00069">
    <property type="entry name" value="ALDKETRDTASE"/>
</dbReference>
<evidence type="ECO:0000259" key="12">
    <source>
        <dbReference type="Pfam" id="PF00248"/>
    </source>
</evidence>
<dbReference type="OMA" id="GTKWQWL"/>
<evidence type="ECO:0000313" key="14">
    <source>
        <dbReference type="Proteomes" id="UP000011777"/>
    </source>
</evidence>
<dbReference type="OrthoDB" id="416253at2759"/>
<dbReference type="InterPro" id="IPR023210">
    <property type="entry name" value="NADP_OxRdtase_dom"/>
</dbReference>
<dbReference type="eggNOG" id="KOG1577">
    <property type="taxonomic scope" value="Eukaryota"/>
</dbReference>
<dbReference type="GO" id="GO:0047011">
    <property type="term" value="F:2-dehydropantolactone reductase (A-specific) activity"/>
    <property type="evidence" value="ECO:0007669"/>
    <property type="project" value="UniProtKB-ARBA"/>
</dbReference>
<feature type="domain" description="NADP-dependent oxidoreductase" evidence="12">
    <location>
        <begin position="25"/>
        <end position="283"/>
    </location>
</feature>
<dbReference type="PROSITE" id="PS00798">
    <property type="entry name" value="ALDOKETO_REDUCTASE_1"/>
    <property type="match status" value="1"/>
</dbReference>
<evidence type="ECO:0000256" key="2">
    <source>
        <dbReference type="ARBA" id="ARBA00022857"/>
    </source>
</evidence>
<keyword evidence="3" id="KW-0560">Oxidoreductase</keyword>
<dbReference type="EMBL" id="AOGT01001493">
    <property type="protein sequence ID" value="EMG47548.1"/>
    <property type="molecule type" value="Genomic_DNA"/>
</dbReference>
<evidence type="ECO:0000313" key="13">
    <source>
        <dbReference type="EMBL" id="EMG47548.1"/>
    </source>
</evidence>
<accession>M3J671</accession>